<feature type="transmembrane region" description="Helical" evidence="6">
    <location>
        <begin position="65"/>
        <end position="84"/>
    </location>
</feature>
<evidence type="ECO:0000256" key="5">
    <source>
        <dbReference type="ARBA" id="ARBA00023136"/>
    </source>
</evidence>
<keyword evidence="5 6" id="KW-0472">Membrane</keyword>
<comment type="caution">
    <text evidence="7">The sequence shown here is derived from an EMBL/GenBank/DDBJ whole genome shotgun (WGS) entry which is preliminary data.</text>
</comment>
<dbReference type="Pfam" id="PF01027">
    <property type="entry name" value="Bax1-I"/>
    <property type="match status" value="1"/>
</dbReference>
<protein>
    <submittedName>
        <fullName evidence="7">Bax inhibitor-1 family protein</fullName>
    </submittedName>
</protein>
<sequence>MDALTLYEKTFLILGSQLALTWLSTLILIGLLRRQYHAQSRWVGGSIGMDGKLDLHLDWYYVKPWFYALLSLNFGAFLILLFFARHDLSYGIPLFSLWSVLGGLSLALCLVSVDENLGGRVLGLTALITLAAGLVGSRSGIDFSPLREPLFNALLLLIAIGIFRLFVAIGGWLRRLVALMGIAVFTGYLLHDFHKLSRLNREEAANSWETAMSLAISIYLDVINLFLDLLDLLSTK</sequence>
<keyword evidence="4 6" id="KW-1133">Transmembrane helix</keyword>
<keyword evidence="3 6" id="KW-0812">Transmembrane</keyword>
<proteinExistence type="inferred from homology"/>
<dbReference type="PANTHER" id="PTHR23291:SF50">
    <property type="entry name" value="PROTEIN LIFEGUARD 4"/>
    <property type="match status" value="1"/>
</dbReference>
<evidence type="ECO:0000256" key="6">
    <source>
        <dbReference type="RuleBase" id="RU004379"/>
    </source>
</evidence>
<comment type="similarity">
    <text evidence="2 6">Belongs to the BI1 family.</text>
</comment>
<evidence type="ECO:0000313" key="7">
    <source>
        <dbReference type="EMBL" id="MBV2133912.1"/>
    </source>
</evidence>
<evidence type="ECO:0000256" key="4">
    <source>
        <dbReference type="ARBA" id="ARBA00022989"/>
    </source>
</evidence>
<dbReference type="RefSeq" id="WP_217682352.1">
    <property type="nucleotide sequence ID" value="NZ_JAHRGL010000040.1"/>
</dbReference>
<organism evidence="7 8">
    <name type="scientific">Geopseudomonas aromaticivorans</name>
    <dbReference type="NCBI Taxonomy" id="2849492"/>
    <lineage>
        <taxon>Bacteria</taxon>
        <taxon>Pseudomonadati</taxon>
        <taxon>Pseudomonadota</taxon>
        <taxon>Gammaproteobacteria</taxon>
        <taxon>Pseudomonadales</taxon>
        <taxon>Pseudomonadaceae</taxon>
        <taxon>Geopseudomonas</taxon>
    </lineage>
</organism>
<dbReference type="EMBL" id="JAHRGL010000040">
    <property type="protein sequence ID" value="MBV2133912.1"/>
    <property type="molecule type" value="Genomic_DNA"/>
</dbReference>
<keyword evidence="8" id="KW-1185">Reference proteome</keyword>
<comment type="subcellular location">
    <subcellularLocation>
        <location evidence="1">Membrane</location>
        <topology evidence="1">Multi-pass membrane protein</topology>
    </subcellularLocation>
</comment>
<dbReference type="PANTHER" id="PTHR23291">
    <property type="entry name" value="BAX INHIBITOR-RELATED"/>
    <property type="match status" value="1"/>
</dbReference>
<name>A0ABS6MYM0_9GAMM</name>
<gene>
    <name evidence="7" type="ORF">KRX52_14120</name>
</gene>
<dbReference type="InterPro" id="IPR006214">
    <property type="entry name" value="Bax_inhibitor_1-related"/>
</dbReference>
<evidence type="ECO:0000256" key="3">
    <source>
        <dbReference type="ARBA" id="ARBA00022692"/>
    </source>
</evidence>
<evidence type="ECO:0000256" key="2">
    <source>
        <dbReference type="ARBA" id="ARBA00010350"/>
    </source>
</evidence>
<feature type="transmembrane region" description="Helical" evidence="6">
    <location>
        <begin position="90"/>
        <end position="110"/>
    </location>
</feature>
<evidence type="ECO:0000313" key="8">
    <source>
        <dbReference type="Proteomes" id="UP000813068"/>
    </source>
</evidence>
<dbReference type="Proteomes" id="UP000813068">
    <property type="component" value="Unassembled WGS sequence"/>
</dbReference>
<feature type="transmembrane region" description="Helical" evidence="6">
    <location>
        <begin position="149"/>
        <end position="167"/>
    </location>
</feature>
<feature type="transmembrane region" description="Helical" evidence="6">
    <location>
        <begin position="117"/>
        <end position="137"/>
    </location>
</feature>
<accession>A0ABS6MYM0</accession>
<reference evidence="7 8" key="1">
    <citation type="submission" date="2021-06" db="EMBL/GenBank/DDBJ databases">
        <title>Differences between aerobic and microaerobic xylene degrading microbial communities.</title>
        <authorList>
            <person name="Banerjee S."/>
            <person name="Tancsics A."/>
        </authorList>
    </citation>
    <scope>NUCLEOTIDE SEQUENCE [LARGE SCALE GENOMIC DNA]</scope>
    <source>
        <strain evidence="7 8">MAP12</strain>
    </source>
</reference>
<feature type="transmembrane region" description="Helical" evidence="6">
    <location>
        <begin position="12"/>
        <end position="32"/>
    </location>
</feature>
<evidence type="ECO:0000256" key="1">
    <source>
        <dbReference type="ARBA" id="ARBA00004141"/>
    </source>
</evidence>